<reference evidence="7" key="1">
    <citation type="submission" date="2017-02" db="UniProtKB">
        <authorList>
            <consortium name="WormBaseParasite"/>
        </authorList>
    </citation>
    <scope>IDENTIFICATION</scope>
</reference>
<dbReference type="PROSITE" id="PS50011">
    <property type="entry name" value="PROTEIN_KINASE_DOM"/>
    <property type="match status" value="1"/>
</dbReference>
<evidence type="ECO:0000256" key="4">
    <source>
        <dbReference type="ARBA" id="ARBA00022777"/>
    </source>
</evidence>
<dbReference type="AlphaFoldDB" id="A0A0R3WGK4"/>
<keyword evidence="5" id="KW-0067">ATP-binding</keyword>
<dbReference type="PANTHER" id="PTHR24056">
    <property type="entry name" value="CELL DIVISION PROTEIN KINASE"/>
    <property type="match status" value="1"/>
</dbReference>
<keyword evidence="4" id="KW-0418">Kinase</keyword>
<dbReference type="InterPro" id="IPR050108">
    <property type="entry name" value="CDK"/>
</dbReference>
<dbReference type="GO" id="GO:0005524">
    <property type="term" value="F:ATP binding"/>
    <property type="evidence" value="ECO:0007669"/>
    <property type="project" value="UniProtKB-KW"/>
</dbReference>
<organism evidence="7">
    <name type="scientific">Taenia asiatica</name>
    <name type="common">Asian tapeworm</name>
    <dbReference type="NCBI Taxonomy" id="60517"/>
    <lineage>
        <taxon>Eukaryota</taxon>
        <taxon>Metazoa</taxon>
        <taxon>Spiralia</taxon>
        <taxon>Lophotrochozoa</taxon>
        <taxon>Platyhelminthes</taxon>
        <taxon>Cestoda</taxon>
        <taxon>Eucestoda</taxon>
        <taxon>Cyclophyllidea</taxon>
        <taxon>Taeniidae</taxon>
        <taxon>Taenia</taxon>
    </lineage>
</organism>
<feature type="domain" description="Protein kinase" evidence="6">
    <location>
        <begin position="1"/>
        <end position="134"/>
    </location>
</feature>
<name>A0A0R3WGK4_TAEAS</name>
<dbReference type="Gene3D" id="1.10.510.10">
    <property type="entry name" value="Transferase(Phosphotransferase) domain 1"/>
    <property type="match status" value="1"/>
</dbReference>
<dbReference type="WBParaSite" id="TASK_0000999701-mRNA-1">
    <property type="protein sequence ID" value="TASK_0000999701-mRNA-1"/>
    <property type="gene ID" value="TASK_0000999701"/>
</dbReference>
<sequence length="188" mass="21649">LDGCKYDFGIDIWSAGCIVYEMMNGEVLFEGSDVATQRCQIFQVLGIPPPSYWPELRLNPRFQEIRTILEKSCSTVETTLETYDIKPRLRDRFTNSSNLHWRDNADAFKLLEACLQPYGPKRIAAKEALEMDFLVTSLVLSKINQTHFVKSQKSGYNISRRSKVPSRPDTVSFVLQFCYQAERSELSF</sequence>
<evidence type="ECO:0000259" key="6">
    <source>
        <dbReference type="PROSITE" id="PS50011"/>
    </source>
</evidence>
<keyword evidence="1" id="KW-0723">Serine/threonine-protein kinase</keyword>
<evidence type="ECO:0000256" key="1">
    <source>
        <dbReference type="ARBA" id="ARBA00022527"/>
    </source>
</evidence>
<dbReference type="InterPro" id="IPR011009">
    <property type="entry name" value="Kinase-like_dom_sf"/>
</dbReference>
<dbReference type="Pfam" id="PF00069">
    <property type="entry name" value="Pkinase"/>
    <property type="match status" value="1"/>
</dbReference>
<keyword evidence="3" id="KW-0547">Nucleotide-binding</keyword>
<evidence type="ECO:0000313" key="7">
    <source>
        <dbReference type="WBParaSite" id="TASK_0000999701-mRNA-1"/>
    </source>
</evidence>
<dbReference type="InterPro" id="IPR000719">
    <property type="entry name" value="Prot_kinase_dom"/>
</dbReference>
<evidence type="ECO:0000256" key="2">
    <source>
        <dbReference type="ARBA" id="ARBA00022679"/>
    </source>
</evidence>
<keyword evidence="2" id="KW-0808">Transferase</keyword>
<evidence type="ECO:0000256" key="5">
    <source>
        <dbReference type="ARBA" id="ARBA00022840"/>
    </source>
</evidence>
<accession>A0A0R3WGK4</accession>
<dbReference type="GO" id="GO:0005634">
    <property type="term" value="C:nucleus"/>
    <property type="evidence" value="ECO:0007669"/>
    <property type="project" value="TreeGrafter"/>
</dbReference>
<dbReference type="GO" id="GO:0004674">
    <property type="term" value="F:protein serine/threonine kinase activity"/>
    <property type="evidence" value="ECO:0007669"/>
    <property type="project" value="UniProtKB-KW"/>
</dbReference>
<dbReference type="STRING" id="60517.A0A0R3WGK4"/>
<proteinExistence type="predicted"/>
<dbReference type="SUPFAM" id="SSF56112">
    <property type="entry name" value="Protein kinase-like (PK-like)"/>
    <property type="match status" value="1"/>
</dbReference>
<protein>
    <submittedName>
        <fullName evidence="7">Protein kinase domain-containing protein</fullName>
    </submittedName>
</protein>
<evidence type="ECO:0000256" key="3">
    <source>
        <dbReference type="ARBA" id="ARBA00022741"/>
    </source>
</evidence>